<accession>A0ABQ0Q366</accession>
<sequence>MTQHEQKPESTKFLARDASAWQPISTAPKDGTYLDLWVEGEESATRYENAHYGVEHHDCGEYGRYCDSCPAPGKRWIDAIGMEIAGTVTHWRAIPASPKDEAEQRRKDAEGADIAGYISEAALVYLTSKAPLTKANIYGSENQAWPVPLYTRPANVAALEARVKELEGEVERLKKPQWFGVDEDSYGSPHEALECLEIEPLQILEMMGFAATGLVWAFHDGKRSRRFATEADARNAVAAIREGGE</sequence>
<evidence type="ECO:0000313" key="1">
    <source>
        <dbReference type="EMBL" id="GBQ89134.1"/>
    </source>
</evidence>
<reference evidence="1" key="1">
    <citation type="submission" date="2013-04" db="EMBL/GenBank/DDBJ databases">
        <title>The genome sequencing project of 58 acetic acid bacteria.</title>
        <authorList>
            <person name="Okamoto-Kainuma A."/>
            <person name="Ishikawa M."/>
            <person name="Umino S."/>
            <person name="Koizumi Y."/>
            <person name="Shiwa Y."/>
            <person name="Yoshikawa H."/>
            <person name="Matsutani M."/>
            <person name="Matsushita K."/>
        </authorList>
    </citation>
    <scope>NUCLEOTIDE SEQUENCE</scope>
    <source>
        <strain evidence="1">NRIC 0535</strain>
    </source>
</reference>
<dbReference type="Proteomes" id="UP001062776">
    <property type="component" value="Unassembled WGS sequence"/>
</dbReference>
<dbReference type="EMBL" id="BAPV01000012">
    <property type="protein sequence ID" value="GBQ89134.1"/>
    <property type="molecule type" value="Genomic_DNA"/>
</dbReference>
<keyword evidence="2" id="KW-1185">Reference proteome</keyword>
<gene>
    <name evidence="1" type="ORF">AA0535_1721</name>
</gene>
<proteinExistence type="predicted"/>
<evidence type="ECO:0000313" key="2">
    <source>
        <dbReference type="Proteomes" id="UP001062776"/>
    </source>
</evidence>
<organism evidence="1 2">
    <name type="scientific">Asaia krungthepensis NRIC 0535</name>
    <dbReference type="NCBI Taxonomy" id="1307925"/>
    <lineage>
        <taxon>Bacteria</taxon>
        <taxon>Pseudomonadati</taxon>
        <taxon>Pseudomonadota</taxon>
        <taxon>Alphaproteobacteria</taxon>
        <taxon>Acetobacterales</taxon>
        <taxon>Acetobacteraceae</taxon>
        <taxon>Asaia</taxon>
    </lineage>
</organism>
<name>A0ABQ0Q366_9PROT</name>
<dbReference type="RefSeq" id="WP_264815577.1">
    <property type="nucleotide sequence ID" value="NZ_BAPV01000012.1"/>
</dbReference>
<protein>
    <submittedName>
        <fullName evidence="1">Uncharacterized protein</fullName>
    </submittedName>
</protein>
<comment type="caution">
    <text evidence="1">The sequence shown here is derived from an EMBL/GenBank/DDBJ whole genome shotgun (WGS) entry which is preliminary data.</text>
</comment>